<feature type="compositionally biased region" description="Low complexity" evidence="4">
    <location>
        <begin position="11"/>
        <end position="25"/>
    </location>
</feature>
<evidence type="ECO:0000256" key="3">
    <source>
        <dbReference type="ARBA" id="ARBA00023163"/>
    </source>
</evidence>
<feature type="region of interest" description="Disordered" evidence="4">
    <location>
        <begin position="1"/>
        <end position="36"/>
    </location>
</feature>
<keyword evidence="1" id="KW-0805">Transcription regulation</keyword>
<dbReference type="InterPro" id="IPR036390">
    <property type="entry name" value="WH_DNA-bd_sf"/>
</dbReference>
<evidence type="ECO:0000256" key="2">
    <source>
        <dbReference type="ARBA" id="ARBA00023125"/>
    </source>
</evidence>
<feature type="domain" description="HTH gntR-type" evidence="5">
    <location>
        <begin position="52"/>
        <end position="122"/>
    </location>
</feature>
<dbReference type="InterPro" id="IPR036388">
    <property type="entry name" value="WH-like_DNA-bd_sf"/>
</dbReference>
<reference evidence="6 7" key="1">
    <citation type="submission" date="2018-10" db="EMBL/GenBank/DDBJ databases">
        <title>Isolation, diversity and antibacterial activity of antinobacteria from the wheat rhizosphere soil.</title>
        <authorList>
            <person name="Sun T."/>
        </authorList>
    </citation>
    <scope>NUCLEOTIDE SEQUENCE [LARGE SCALE GENOMIC DNA]</scope>
    <source>
        <strain evidence="6 7">SJ-23</strain>
    </source>
</reference>
<dbReference type="Pfam" id="PF07729">
    <property type="entry name" value="FCD"/>
    <property type="match status" value="1"/>
</dbReference>
<evidence type="ECO:0000256" key="4">
    <source>
        <dbReference type="SAM" id="MobiDB-lite"/>
    </source>
</evidence>
<dbReference type="GO" id="GO:0003677">
    <property type="term" value="F:DNA binding"/>
    <property type="evidence" value="ECO:0007669"/>
    <property type="project" value="UniProtKB-KW"/>
</dbReference>
<dbReference type="SUPFAM" id="SSF46785">
    <property type="entry name" value="Winged helix' DNA-binding domain"/>
    <property type="match status" value="1"/>
</dbReference>
<dbReference type="AlphaFoldDB" id="A0A3M8A247"/>
<dbReference type="SMART" id="SM00895">
    <property type="entry name" value="FCD"/>
    <property type="match status" value="1"/>
</dbReference>
<dbReference type="Pfam" id="PF00392">
    <property type="entry name" value="GntR"/>
    <property type="match status" value="1"/>
</dbReference>
<dbReference type="InterPro" id="IPR008920">
    <property type="entry name" value="TF_FadR/GntR_C"/>
</dbReference>
<accession>A0A3M8A247</accession>
<dbReference type="InterPro" id="IPR011711">
    <property type="entry name" value="GntR_C"/>
</dbReference>
<keyword evidence="3" id="KW-0804">Transcription</keyword>
<keyword evidence="7" id="KW-1185">Reference proteome</keyword>
<dbReference type="RefSeq" id="WP_122938355.1">
    <property type="nucleotide sequence ID" value="NZ_JBHSNT010000054.1"/>
</dbReference>
<comment type="caution">
    <text evidence="6">The sequence shown here is derived from an EMBL/GenBank/DDBJ whole genome shotgun (WGS) entry which is preliminary data.</text>
</comment>
<dbReference type="PRINTS" id="PR00035">
    <property type="entry name" value="HTHGNTR"/>
</dbReference>
<feature type="compositionally biased region" description="Pro residues" evidence="4">
    <location>
        <begin position="26"/>
        <end position="36"/>
    </location>
</feature>
<dbReference type="Gene3D" id="1.10.10.10">
    <property type="entry name" value="Winged helix-like DNA-binding domain superfamily/Winged helix DNA-binding domain"/>
    <property type="match status" value="1"/>
</dbReference>
<evidence type="ECO:0000313" key="6">
    <source>
        <dbReference type="EMBL" id="RNB44615.1"/>
    </source>
</evidence>
<proteinExistence type="predicted"/>
<name>A0A3M8A247_9MICO</name>
<dbReference type="CDD" id="cd07377">
    <property type="entry name" value="WHTH_GntR"/>
    <property type="match status" value="1"/>
</dbReference>
<sequence>MLNPGDETAKGADAAAPAPTPGDASPAPPALGPPEPAEVLSAGLLLTPARPANAFEETVQRLLQSIRLGLIAPGERLPAERELASMLEVSRDTLRDAIGSLADAGWVVSRRGRYGGTFVAERLPDATAVLPAAHGGAAALTAELEDTLTLRAVIEVGAARRAAERPLAASDRERLWLAYQDCHDAAPGQYRVADSRFHLLIAELLGTPGVIPLMADVRMRVNGFLDGIPLLTPNIAHSDDQHRAIVSAILRGAPDDAARAMAEHLEGTEALLRGFYG</sequence>
<dbReference type="Proteomes" id="UP000275048">
    <property type="component" value="Unassembled WGS sequence"/>
</dbReference>
<dbReference type="EMBL" id="RHHB01000059">
    <property type="protein sequence ID" value="RNB44615.1"/>
    <property type="molecule type" value="Genomic_DNA"/>
</dbReference>
<evidence type="ECO:0000313" key="7">
    <source>
        <dbReference type="Proteomes" id="UP000275048"/>
    </source>
</evidence>
<dbReference type="SUPFAM" id="SSF48008">
    <property type="entry name" value="GntR ligand-binding domain-like"/>
    <property type="match status" value="1"/>
</dbReference>
<evidence type="ECO:0000256" key="1">
    <source>
        <dbReference type="ARBA" id="ARBA00023015"/>
    </source>
</evidence>
<protein>
    <submittedName>
        <fullName evidence="6">FadR family transcriptional regulator</fullName>
    </submittedName>
</protein>
<dbReference type="PROSITE" id="PS50949">
    <property type="entry name" value="HTH_GNTR"/>
    <property type="match status" value="1"/>
</dbReference>
<dbReference type="SMART" id="SM00345">
    <property type="entry name" value="HTH_GNTR"/>
    <property type="match status" value="1"/>
</dbReference>
<evidence type="ECO:0000259" key="5">
    <source>
        <dbReference type="PROSITE" id="PS50949"/>
    </source>
</evidence>
<keyword evidence="2" id="KW-0238">DNA-binding</keyword>
<dbReference type="InterPro" id="IPR000524">
    <property type="entry name" value="Tscrpt_reg_HTH_GntR"/>
</dbReference>
<dbReference type="PANTHER" id="PTHR43537:SF24">
    <property type="entry name" value="GLUCONATE OPERON TRANSCRIPTIONAL REPRESSOR"/>
    <property type="match status" value="1"/>
</dbReference>
<organism evidence="6 7">
    <name type="scientific">Agromyces tardus</name>
    <dbReference type="NCBI Taxonomy" id="2583849"/>
    <lineage>
        <taxon>Bacteria</taxon>
        <taxon>Bacillati</taxon>
        <taxon>Actinomycetota</taxon>
        <taxon>Actinomycetes</taxon>
        <taxon>Micrococcales</taxon>
        <taxon>Microbacteriaceae</taxon>
        <taxon>Agromyces</taxon>
    </lineage>
</organism>
<dbReference type="OrthoDB" id="9784718at2"/>
<dbReference type="PANTHER" id="PTHR43537">
    <property type="entry name" value="TRANSCRIPTIONAL REGULATOR, GNTR FAMILY"/>
    <property type="match status" value="1"/>
</dbReference>
<gene>
    <name evidence="6" type="ORF">EDM22_17420</name>
</gene>
<dbReference type="GO" id="GO:0003700">
    <property type="term" value="F:DNA-binding transcription factor activity"/>
    <property type="evidence" value="ECO:0007669"/>
    <property type="project" value="InterPro"/>
</dbReference>
<dbReference type="Gene3D" id="1.20.120.530">
    <property type="entry name" value="GntR ligand-binding domain-like"/>
    <property type="match status" value="1"/>
</dbReference>